<evidence type="ECO:0000256" key="2">
    <source>
        <dbReference type="ARBA" id="ARBA00010239"/>
    </source>
</evidence>
<organism evidence="7 8">
    <name type="scientific">Scheffersomyces spartinae</name>
    <dbReference type="NCBI Taxonomy" id="45513"/>
    <lineage>
        <taxon>Eukaryota</taxon>
        <taxon>Fungi</taxon>
        <taxon>Dikarya</taxon>
        <taxon>Ascomycota</taxon>
        <taxon>Saccharomycotina</taxon>
        <taxon>Pichiomycetes</taxon>
        <taxon>Debaryomycetaceae</taxon>
        <taxon>Scheffersomyces</taxon>
    </lineage>
</organism>
<dbReference type="EMBL" id="JAHMUF010000012">
    <property type="protein sequence ID" value="KAG7193442.1"/>
    <property type="molecule type" value="Genomic_DNA"/>
</dbReference>
<comment type="subcellular location">
    <subcellularLocation>
        <location evidence="1">Nucleus</location>
    </subcellularLocation>
</comment>
<dbReference type="Pfam" id="PF04855">
    <property type="entry name" value="SNF5"/>
    <property type="match status" value="1"/>
</dbReference>
<protein>
    <submittedName>
        <fullName evidence="7">SWI/SNF chromatin-remodeling complex subunit</fullName>
    </submittedName>
</protein>
<feature type="region of interest" description="Disordered" evidence="6">
    <location>
        <begin position="100"/>
        <end position="149"/>
    </location>
</feature>
<keyword evidence="4" id="KW-0804">Transcription</keyword>
<keyword evidence="8" id="KW-1185">Reference proteome</keyword>
<evidence type="ECO:0000256" key="3">
    <source>
        <dbReference type="ARBA" id="ARBA00023015"/>
    </source>
</evidence>
<evidence type="ECO:0000313" key="8">
    <source>
        <dbReference type="Proteomes" id="UP000790833"/>
    </source>
</evidence>
<name>A0A9P7V912_9ASCO</name>
<dbReference type="PANTHER" id="PTHR10019">
    <property type="entry name" value="SNF5"/>
    <property type="match status" value="1"/>
</dbReference>
<dbReference type="OrthoDB" id="515064at2759"/>
<feature type="compositionally biased region" description="Low complexity" evidence="6">
    <location>
        <begin position="9"/>
        <end position="37"/>
    </location>
</feature>
<feature type="region of interest" description="Disordered" evidence="6">
    <location>
        <begin position="1"/>
        <end position="62"/>
    </location>
</feature>
<evidence type="ECO:0000256" key="4">
    <source>
        <dbReference type="ARBA" id="ARBA00023163"/>
    </source>
</evidence>
<evidence type="ECO:0000313" key="7">
    <source>
        <dbReference type="EMBL" id="KAG7193442.1"/>
    </source>
</evidence>
<dbReference type="InterPro" id="IPR006939">
    <property type="entry name" value="SNF5"/>
</dbReference>
<dbReference type="AlphaFoldDB" id="A0A9P7V912"/>
<dbReference type="Proteomes" id="UP000790833">
    <property type="component" value="Unassembled WGS sequence"/>
</dbReference>
<dbReference type="GO" id="GO:0000228">
    <property type="term" value="C:nuclear chromosome"/>
    <property type="evidence" value="ECO:0007669"/>
    <property type="project" value="InterPro"/>
</dbReference>
<feature type="region of interest" description="Disordered" evidence="6">
    <location>
        <begin position="179"/>
        <end position="205"/>
    </location>
</feature>
<dbReference type="GeneID" id="66114234"/>
<feature type="compositionally biased region" description="Basic residues" evidence="6">
    <location>
        <begin position="38"/>
        <end position="59"/>
    </location>
</feature>
<dbReference type="GO" id="GO:0006338">
    <property type="term" value="P:chromatin remodeling"/>
    <property type="evidence" value="ECO:0007669"/>
    <property type="project" value="InterPro"/>
</dbReference>
<accession>A0A9P7V912</accession>
<sequence length="832" mass="92941">MNNNQFPNRGGRPQQQPQHMPNMGQQPQQQQQPQQHQHQQHQHQQHQHQQHQQHQHQQHQQRLSMLPPQFANMTPQQLQQLRQQPQFQAYLRNYLQRQQQLMAQERQHQNSGGGGGNGTGELVGGPSKANMPPQQQGMMPPPMGQQQLQVPPVVGGGQQKMRMAQGMDGIVPGSNPLQQTSQGMMRPGGSETGPAGYSQQRSGGMGPVSVGGVSSMNSDAGIFPPGVLPNAPNGMRPMSNLGGPGMNPAMVGPKTAASFVQQQHNSRAVPPHMATVGGAHGPPVGPPHMPNSQNQGPPPPVTLPPSIVNAIPEEMRKVKGVNEALSKIPFELMSSTTEWSKKLYDMDEEPSTDLRIYEDTITKDAAFFSKLTGQVNKNRFLIDDMTRDIKNYSAIKQLRVNAINLSSKRQFNNSIWGEGYQGYGNGITNTATSLLLPERDATDREINDAVAMLEHSLVPVRLEFDQERDKFKLRDTFLWDLNEKYLSTEEFVSMLIEDYKFIPKHYFEMIVRSIKEQLNDYYKRPSKCLGELRIPIKLDITINNTQLTDQFEWDILNYGENDPEDFATIMCDEMALPGEFSTAIAHTIREQAQLYHKALHLVGYSFDGSAVQEDEIRNHILPSLRFVAPDSKYVDEFFSVLRNPQSVGDYSPSLVKLTQLEVERLDKEIERDSRRKRRHNIGNLDDSLNSSSVSLNGGFGFNGNNNTGLGSLTSARATLSRRTALHAARGGGHSLPDLIDLPKTYRTPAPSSILPGAVDLGTPDVYSYLETHVIKSHVKNPKYEPPKPKSFSVRVDNLDDALIVRIKLAPERFPGYVRRPSYDSDPDSSSDY</sequence>
<feature type="compositionally biased region" description="Low complexity" evidence="6">
    <location>
        <begin position="131"/>
        <end position="149"/>
    </location>
</feature>
<proteinExistence type="inferred from homology"/>
<gene>
    <name evidence="7" type="primary">SNF5</name>
    <name evidence="7" type="ORF">KQ657_000860</name>
</gene>
<feature type="region of interest" description="Disordered" evidence="6">
    <location>
        <begin position="277"/>
        <end position="298"/>
    </location>
</feature>
<comment type="caution">
    <text evidence="7">The sequence shown here is derived from an EMBL/GenBank/DDBJ whole genome shotgun (WGS) entry which is preliminary data.</text>
</comment>
<keyword evidence="3" id="KW-0805">Transcription regulation</keyword>
<evidence type="ECO:0000256" key="6">
    <source>
        <dbReference type="SAM" id="MobiDB-lite"/>
    </source>
</evidence>
<dbReference type="RefSeq" id="XP_043048990.1">
    <property type="nucleotide sequence ID" value="XM_043191683.1"/>
</dbReference>
<evidence type="ECO:0000256" key="5">
    <source>
        <dbReference type="ARBA" id="ARBA00023242"/>
    </source>
</evidence>
<feature type="compositionally biased region" description="Gly residues" evidence="6">
    <location>
        <begin position="111"/>
        <end position="123"/>
    </location>
</feature>
<evidence type="ECO:0000256" key="1">
    <source>
        <dbReference type="ARBA" id="ARBA00004123"/>
    </source>
</evidence>
<keyword evidence="5" id="KW-0539">Nucleus</keyword>
<comment type="similarity">
    <text evidence="2">Belongs to the SNF5 family.</text>
</comment>
<reference evidence="7" key="1">
    <citation type="submission" date="2021-03" db="EMBL/GenBank/DDBJ databases">
        <authorList>
            <person name="Palmer J.M."/>
        </authorList>
    </citation>
    <scope>NUCLEOTIDE SEQUENCE</scope>
    <source>
        <strain evidence="7">ARV_011</strain>
    </source>
</reference>